<evidence type="ECO:0000313" key="1">
    <source>
        <dbReference type="EMBL" id="SVE24468.1"/>
    </source>
</evidence>
<dbReference type="EMBL" id="UINC01203969">
    <property type="protein sequence ID" value="SVE24468.1"/>
    <property type="molecule type" value="Genomic_DNA"/>
</dbReference>
<dbReference type="AlphaFoldDB" id="A0A383BYK6"/>
<organism evidence="1">
    <name type="scientific">marine metagenome</name>
    <dbReference type="NCBI Taxonomy" id="408172"/>
    <lineage>
        <taxon>unclassified sequences</taxon>
        <taxon>metagenomes</taxon>
        <taxon>ecological metagenomes</taxon>
    </lineage>
</organism>
<name>A0A383BYK6_9ZZZZ</name>
<gene>
    <name evidence="1" type="ORF">METZ01_LOCUS477322</name>
</gene>
<accession>A0A383BYK6</accession>
<proteinExistence type="predicted"/>
<reference evidence="1" key="1">
    <citation type="submission" date="2018-05" db="EMBL/GenBank/DDBJ databases">
        <authorList>
            <person name="Lanie J.A."/>
            <person name="Ng W.-L."/>
            <person name="Kazmierczak K.M."/>
            <person name="Andrzejewski T.M."/>
            <person name="Davidsen T.M."/>
            <person name="Wayne K.J."/>
            <person name="Tettelin H."/>
            <person name="Glass J.I."/>
            <person name="Rusch D."/>
            <person name="Podicherti R."/>
            <person name="Tsui H.-C.T."/>
            <person name="Winkler M.E."/>
        </authorList>
    </citation>
    <scope>NUCLEOTIDE SEQUENCE</scope>
</reference>
<evidence type="ECO:0008006" key="2">
    <source>
        <dbReference type="Google" id="ProtNLM"/>
    </source>
</evidence>
<sequence>MKKFFLLMAVVIFAGCITIPSKRVTFNGIKIGMSRDEAVGILGKPRRVAAKGNVEHLYYNESTLYIGIFGVGKDRKSNRDLEVKVVDGKVASFGEVGEYFEEPLEEPEKE</sequence>
<protein>
    <recommendedName>
        <fullName evidence="2">Lipoprotein SmpA/OmlA domain-containing protein</fullName>
    </recommendedName>
</protein>
<dbReference type="PROSITE" id="PS51257">
    <property type="entry name" value="PROKAR_LIPOPROTEIN"/>
    <property type="match status" value="1"/>
</dbReference>